<reference evidence="3" key="1">
    <citation type="submission" date="2021-01" db="UniProtKB">
        <authorList>
            <consortium name="EnsemblPlants"/>
        </authorList>
    </citation>
    <scope>IDENTIFICATION</scope>
</reference>
<dbReference type="InterPro" id="IPR021139">
    <property type="entry name" value="NYN"/>
</dbReference>
<organism evidence="3 4">
    <name type="scientific">Kalanchoe fedtschenkoi</name>
    <name type="common">Lavender scallops</name>
    <name type="synonym">South American air plant</name>
    <dbReference type="NCBI Taxonomy" id="63787"/>
    <lineage>
        <taxon>Eukaryota</taxon>
        <taxon>Viridiplantae</taxon>
        <taxon>Streptophyta</taxon>
        <taxon>Embryophyta</taxon>
        <taxon>Tracheophyta</taxon>
        <taxon>Spermatophyta</taxon>
        <taxon>Magnoliopsida</taxon>
        <taxon>eudicotyledons</taxon>
        <taxon>Gunneridae</taxon>
        <taxon>Pentapetalae</taxon>
        <taxon>Saxifragales</taxon>
        <taxon>Crassulaceae</taxon>
        <taxon>Kalanchoe</taxon>
    </lineage>
</organism>
<dbReference type="AlphaFoldDB" id="A0A7N0ZXM2"/>
<evidence type="ECO:0000256" key="1">
    <source>
        <dbReference type="SAM" id="MobiDB-lite"/>
    </source>
</evidence>
<feature type="region of interest" description="Disordered" evidence="1">
    <location>
        <begin position="770"/>
        <end position="819"/>
    </location>
</feature>
<proteinExistence type="predicted"/>
<feature type="compositionally biased region" description="Basic and acidic residues" evidence="1">
    <location>
        <begin position="477"/>
        <end position="491"/>
    </location>
</feature>
<accession>A0A7N0ZXM2</accession>
<protein>
    <recommendedName>
        <fullName evidence="2">HTH OST-type domain-containing protein</fullName>
    </recommendedName>
</protein>
<dbReference type="Proteomes" id="UP000594263">
    <property type="component" value="Unplaced"/>
</dbReference>
<feature type="compositionally biased region" description="Low complexity" evidence="1">
    <location>
        <begin position="776"/>
        <end position="787"/>
    </location>
</feature>
<feature type="compositionally biased region" description="Polar residues" evidence="1">
    <location>
        <begin position="461"/>
        <end position="470"/>
    </location>
</feature>
<evidence type="ECO:0000313" key="3">
    <source>
        <dbReference type="EnsemblPlants" id="Kaladp0046s0213.1.v1.1"/>
    </source>
</evidence>
<dbReference type="Gene3D" id="3.30.420.610">
    <property type="entry name" value="LOTUS domain-like"/>
    <property type="match status" value="2"/>
</dbReference>
<dbReference type="GO" id="GO:0005777">
    <property type="term" value="C:peroxisome"/>
    <property type="evidence" value="ECO:0007669"/>
    <property type="project" value="InterPro"/>
</dbReference>
<feature type="compositionally biased region" description="Polar residues" evidence="1">
    <location>
        <begin position="328"/>
        <end position="344"/>
    </location>
</feature>
<sequence>MEAVLCGRRLLLVSTRRRIARFSTYQWRRQEDEVRNVRVSVWWDLETCNLPLAANAYRIPHNITAALRANGIRGPLHISAFGNVFKLPKTTQDALSSTGITLSHIPSGGTNSVDRSLIVELMCWVSQHPPPAHLFLISGDHDMATILHRLRMSNYNILLAAPDDASTALCAAATIMWQWNHLVNGENFAGKHFNQPPDGPNGSWYGTYRVPLENPFPTLTQPTPTIDSEPAESEPENTTCQIPTEVTEQIRHILSTYPEGLSIAVLGAELNSSMILDKRLYGHKKFSSFLLAMPQILELHQRKDGQHLVRGVNPKTHLSADPPRKSSESFNVGDSNHNKPPTQRQVHDGRSPLKSAGERSTLNSPLASNDEKSKLIEPLDSHIGDSVEHPSPATCFEKPSLKVEYHCPSTNKMDIEAAHSFPSAGVKKQDNASVDGIFQRTWIKWFGANNDGAIMREGNHSVPQVPSFDSTPARGTAPEEKPGTSTNFDREGGKIHNLCNRVINWFKTDGPETEPATTRSYTSDISSQMAQHSFKNNAFSKDDFWAEVRSFMCTPEGADVVSKSVSRLEMAQVMKNEGPPVLNSLGYDDLVHLVNVLIDDKKWIKECPSQASPFRVVCTSVSFRENSDDANVLRSKLLDKPLQRDLQKQVECGRASTSQSSAPIANTKLLEKRKTKMLGDCQKLLDEIVKSHPNGYNIGAFKKLFFDRYCYRLDVQSLEFDRLASLIHTMSGVRLVGTFIFPSENSSSAATGSSDADPQEIFNKVSIHTDSDNELSDPSTNSDNSDSQFDEQLGPVRSSKRNVPFSPSQTRKPITDKKEPHFYEPCAEEDIYTDSDGETAAIKKHAKGGVLKVHNEVSTLLDILTNWEANKEERAVKDGKLESPVKLNFPGEVIMKSTRTVVPKSKPQKTFNFISEDHRKEVLDVKSHTESRQQY</sequence>
<feature type="domain" description="HTH OST-type" evidence="2">
    <location>
        <begin position="242"/>
        <end position="313"/>
    </location>
</feature>
<dbReference type="GO" id="GO:0010468">
    <property type="term" value="P:regulation of gene expression"/>
    <property type="evidence" value="ECO:0007669"/>
    <property type="project" value="InterPro"/>
</dbReference>
<dbReference type="InterPro" id="IPR024768">
    <property type="entry name" value="Marf1"/>
</dbReference>
<dbReference type="CDD" id="cd08824">
    <property type="entry name" value="LOTUS"/>
    <property type="match status" value="2"/>
</dbReference>
<name>A0A7N0ZXM2_KALFE</name>
<dbReference type="GO" id="GO:0004540">
    <property type="term" value="F:RNA nuclease activity"/>
    <property type="evidence" value="ECO:0007669"/>
    <property type="project" value="InterPro"/>
</dbReference>
<dbReference type="CDD" id="cd10910">
    <property type="entry name" value="PIN_limkain_b1_N_like"/>
    <property type="match status" value="1"/>
</dbReference>
<dbReference type="PROSITE" id="PS51644">
    <property type="entry name" value="HTH_OST"/>
    <property type="match status" value="1"/>
</dbReference>
<dbReference type="InterPro" id="IPR025605">
    <property type="entry name" value="OST-HTH/LOTUS_dom"/>
</dbReference>
<dbReference type="Gramene" id="Kaladp0046s0213.1.v1.1">
    <property type="protein sequence ID" value="Kaladp0046s0213.1.v1.1"/>
    <property type="gene ID" value="Kaladp0046s0213.v1.1"/>
</dbReference>
<keyword evidence="4" id="KW-1185">Reference proteome</keyword>
<feature type="region of interest" description="Disordered" evidence="1">
    <location>
        <begin position="313"/>
        <end position="371"/>
    </location>
</feature>
<dbReference type="InterPro" id="IPR041966">
    <property type="entry name" value="LOTUS-like"/>
</dbReference>
<evidence type="ECO:0000313" key="4">
    <source>
        <dbReference type="Proteomes" id="UP000594263"/>
    </source>
</evidence>
<feature type="region of interest" description="Disordered" evidence="1">
    <location>
        <begin position="219"/>
        <end position="240"/>
    </location>
</feature>
<dbReference type="OMA" id="TNEEKRC"/>
<feature type="region of interest" description="Disordered" evidence="1">
    <location>
        <begin position="458"/>
        <end position="491"/>
    </location>
</feature>
<evidence type="ECO:0000259" key="2">
    <source>
        <dbReference type="PROSITE" id="PS51644"/>
    </source>
</evidence>
<feature type="compositionally biased region" description="Polar residues" evidence="1">
    <location>
        <begin position="358"/>
        <end position="367"/>
    </location>
</feature>
<dbReference type="PANTHER" id="PTHR14379">
    <property type="entry name" value="LIMKAIN B LKAP"/>
    <property type="match status" value="1"/>
</dbReference>
<dbReference type="EnsemblPlants" id="Kaladp0046s0213.1.v1.1">
    <property type="protein sequence ID" value="Kaladp0046s0213.1.v1.1"/>
    <property type="gene ID" value="Kaladp0046s0213.v1.1"/>
</dbReference>
<dbReference type="Pfam" id="PF01936">
    <property type="entry name" value="NYN"/>
    <property type="match status" value="1"/>
</dbReference>
<dbReference type="PANTHER" id="PTHR14379:SF6">
    <property type="entry name" value="EMB|CAB71880.1"/>
    <property type="match status" value="1"/>
</dbReference>
<dbReference type="Pfam" id="PF12872">
    <property type="entry name" value="OST-HTH"/>
    <property type="match status" value="2"/>
</dbReference>